<dbReference type="InterPro" id="IPR018253">
    <property type="entry name" value="DnaJ_domain_CS"/>
</dbReference>
<dbReference type="SUPFAM" id="SSF46565">
    <property type="entry name" value="Chaperone J-domain"/>
    <property type="match status" value="1"/>
</dbReference>
<evidence type="ECO:0000256" key="1">
    <source>
        <dbReference type="ARBA" id="ARBA00022723"/>
    </source>
</evidence>
<feature type="region of interest" description="Disordered" evidence="5">
    <location>
        <begin position="246"/>
        <end position="278"/>
    </location>
</feature>
<dbReference type="Pfam" id="PF21884">
    <property type="entry name" value="ZUO1-like_ZHD"/>
    <property type="match status" value="1"/>
</dbReference>
<organism evidence="7 8">
    <name type="scientific">Romanomermis culicivorax</name>
    <name type="common">Nematode worm</name>
    <dbReference type="NCBI Taxonomy" id="13658"/>
    <lineage>
        <taxon>Eukaryota</taxon>
        <taxon>Metazoa</taxon>
        <taxon>Ecdysozoa</taxon>
        <taxon>Nematoda</taxon>
        <taxon>Enoplea</taxon>
        <taxon>Dorylaimia</taxon>
        <taxon>Mermithida</taxon>
        <taxon>Mermithoidea</taxon>
        <taxon>Mermithidae</taxon>
        <taxon>Romanomermis</taxon>
    </lineage>
</organism>
<accession>A0A915JCM3</accession>
<feature type="region of interest" description="Disordered" evidence="5">
    <location>
        <begin position="432"/>
        <end position="451"/>
    </location>
</feature>
<dbReference type="WBParaSite" id="nRc.2.0.1.t23545-RA">
    <property type="protein sequence ID" value="nRc.2.0.1.t23545-RA"/>
    <property type="gene ID" value="nRc.2.0.1.g23545"/>
</dbReference>
<keyword evidence="7" id="KW-1185">Reference proteome</keyword>
<dbReference type="PROSITE" id="PS00636">
    <property type="entry name" value="DNAJ_1"/>
    <property type="match status" value="1"/>
</dbReference>
<dbReference type="SMART" id="SM00451">
    <property type="entry name" value="ZnF_U1"/>
    <property type="match status" value="1"/>
</dbReference>
<dbReference type="Proteomes" id="UP000887565">
    <property type="component" value="Unplaced"/>
</dbReference>
<dbReference type="SUPFAM" id="SSF57667">
    <property type="entry name" value="beta-beta-alpha zinc fingers"/>
    <property type="match status" value="1"/>
</dbReference>
<evidence type="ECO:0000313" key="8">
    <source>
        <dbReference type="WBParaSite" id="nRc.2.0.1.t23545-RA"/>
    </source>
</evidence>
<evidence type="ECO:0000256" key="2">
    <source>
        <dbReference type="ARBA" id="ARBA00022771"/>
    </source>
</evidence>
<sequence length="451" mass="52768">KNPDRLEECTKYFSTIQQAYEVLIDSQERAWYDRHREAILKGGLDEHYKDNSLNLFAYFSSACYSGYGDDEKSFYCVYQHVFDTIAQEDADFMENQTITDIPRFGNADSSYSDVVGPFYAYWQSYSTSKPYTWLDKYDILQAPNRRVVRLMEKDNAKIRTAAKKERNDEVRALVDFVRKRDRRVAAYRRLLDDQRLEQKAKVETQRITQKLKNLKAAGEYKDAEWHDADAREDDLKEIESHFDDFGPRINQVRSNTNQDDSDRDNMAEPGDYARLSDDENDLDDLDIDLYCVACEKMFKTKKSYENHERSRRHKENVELLKSVMAEEEIQLLGIDKKIQKSNDLDDKLVQEDASDLHLLKNPVDIVSITQTVQQNIEDLTLDYGMDVKIKVKTKKLTENGPKNDESKQNRCQTCGETFQTRNKLFSHLEDSGHAALKMPSSKQMKKKKQKY</sequence>
<dbReference type="PROSITE" id="PS00028">
    <property type="entry name" value="ZINC_FINGER_C2H2_1"/>
    <property type="match status" value="2"/>
</dbReference>
<dbReference type="InterPro" id="IPR041661">
    <property type="entry name" value="ZN622/Rei1/Reh1_Znf-C2H2"/>
</dbReference>
<dbReference type="PROSITE" id="PS00226">
    <property type="entry name" value="IF_ROD_1"/>
    <property type="match status" value="1"/>
</dbReference>
<dbReference type="PANTHER" id="PTHR44029:SF1">
    <property type="entry name" value="DNAJ HOMOLOG SUBFAMILY C MEMBER 21"/>
    <property type="match status" value="1"/>
</dbReference>
<dbReference type="Pfam" id="PF12171">
    <property type="entry name" value="zf-C2H2_jaz"/>
    <property type="match status" value="1"/>
</dbReference>
<proteinExistence type="predicted"/>
<dbReference type="Pfam" id="PF12756">
    <property type="entry name" value="zf-C2H2_2"/>
    <property type="match status" value="1"/>
</dbReference>
<dbReference type="InterPro" id="IPR018039">
    <property type="entry name" value="IF_conserved"/>
</dbReference>
<dbReference type="InterPro" id="IPR036236">
    <property type="entry name" value="Znf_C2H2_sf"/>
</dbReference>
<dbReference type="AlphaFoldDB" id="A0A915JCM3"/>
<dbReference type="Gene3D" id="1.10.287.110">
    <property type="entry name" value="DnaJ domain"/>
    <property type="match status" value="1"/>
</dbReference>
<dbReference type="InterPro" id="IPR013087">
    <property type="entry name" value="Znf_C2H2_type"/>
</dbReference>
<keyword evidence="1" id="KW-0479">Metal-binding</keyword>
<name>A0A915JCM3_ROMCU</name>
<dbReference type="InterPro" id="IPR022755">
    <property type="entry name" value="Znf_C2H2_jaz"/>
</dbReference>
<dbReference type="OMA" id="ACKKQFK"/>
<dbReference type="InterPro" id="IPR003604">
    <property type="entry name" value="Matrin/U1-like-C_Znf_C2H2"/>
</dbReference>
<dbReference type="GO" id="GO:0008270">
    <property type="term" value="F:zinc ion binding"/>
    <property type="evidence" value="ECO:0007669"/>
    <property type="project" value="UniProtKB-KW"/>
</dbReference>
<dbReference type="GO" id="GO:0005737">
    <property type="term" value="C:cytoplasm"/>
    <property type="evidence" value="ECO:0007669"/>
    <property type="project" value="TreeGrafter"/>
</dbReference>
<keyword evidence="3" id="KW-0862">Zinc</keyword>
<evidence type="ECO:0000313" key="7">
    <source>
        <dbReference type="Proteomes" id="UP000887565"/>
    </source>
</evidence>
<dbReference type="GO" id="GO:0003676">
    <property type="term" value="F:nucleic acid binding"/>
    <property type="evidence" value="ECO:0007669"/>
    <property type="project" value="InterPro"/>
</dbReference>
<evidence type="ECO:0000256" key="4">
    <source>
        <dbReference type="PROSITE-ProRule" id="PRU00042"/>
    </source>
</evidence>
<dbReference type="PANTHER" id="PTHR44029">
    <property type="entry name" value="DNAJ HOMOLOG SUBFAMILY C MEMBER 21"/>
    <property type="match status" value="1"/>
</dbReference>
<feature type="domain" description="C2H2-type" evidence="6">
    <location>
        <begin position="409"/>
        <end position="438"/>
    </location>
</feature>
<dbReference type="InterPro" id="IPR051964">
    <property type="entry name" value="Chaperone_stress_response"/>
</dbReference>
<evidence type="ECO:0000256" key="3">
    <source>
        <dbReference type="ARBA" id="ARBA00022833"/>
    </source>
</evidence>
<keyword evidence="2 4" id="KW-0863">Zinc-finger</keyword>
<dbReference type="SMART" id="SM00355">
    <property type="entry name" value="ZnF_C2H2"/>
    <property type="match status" value="2"/>
</dbReference>
<reference evidence="8" key="1">
    <citation type="submission" date="2022-11" db="UniProtKB">
        <authorList>
            <consortium name="WormBaseParasite"/>
        </authorList>
    </citation>
    <scope>IDENTIFICATION</scope>
</reference>
<evidence type="ECO:0000256" key="5">
    <source>
        <dbReference type="SAM" id="MobiDB-lite"/>
    </source>
</evidence>
<dbReference type="InterPro" id="IPR054076">
    <property type="entry name" value="ZUO1-like_ZHD"/>
</dbReference>
<evidence type="ECO:0000259" key="6">
    <source>
        <dbReference type="PROSITE" id="PS50157"/>
    </source>
</evidence>
<protein>
    <submittedName>
        <fullName evidence="8">C2H2-type domain-containing protein</fullName>
    </submittedName>
</protein>
<dbReference type="Gene3D" id="3.30.160.60">
    <property type="entry name" value="Classic Zinc Finger"/>
    <property type="match status" value="1"/>
</dbReference>
<dbReference type="InterPro" id="IPR036869">
    <property type="entry name" value="J_dom_sf"/>
</dbReference>
<dbReference type="PROSITE" id="PS50157">
    <property type="entry name" value="ZINC_FINGER_C2H2_2"/>
    <property type="match status" value="1"/>
</dbReference>